<accession>A0A8X6RT31</accession>
<evidence type="ECO:0000256" key="1">
    <source>
        <dbReference type="SAM" id="MobiDB-lite"/>
    </source>
</evidence>
<sequence>MSSCGRCPIRTDETKTSLPNINGKSSKPIGKREYVSFYFLKRIFSLYLAVSSVSIFYLKSKFSLVSVLKDS</sequence>
<evidence type="ECO:0000313" key="4">
    <source>
        <dbReference type="Proteomes" id="UP000887159"/>
    </source>
</evidence>
<evidence type="ECO:0000313" key="3">
    <source>
        <dbReference type="EMBL" id="GFX99775.1"/>
    </source>
</evidence>
<dbReference type="EMBL" id="BMAU01021215">
    <property type="protein sequence ID" value="GFX99775.1"/>
    <property type="molecule type" value="Genomic_DNA"/>
</dbReference>
<proteinExistence type="predicted"/>
<reference evidence="3" key="1">
    <citation type="submission" date="2020-08" db="EMBL/GenBank/DDBJ databases">
        <title>Multicomponent nature underlies the extraordinary mechanical properties of spider dragline silk.</title>
        <authorList>
            <person name="Kono N."/>
            <person name="Nakamura H."/>
            <person name="Mori M."/>
            <person name="Yoshida Y."/>
            <person name="Ohtoshi R."/>
            <person name="Malay A.D."/>
            <person name="Moran D.A.P."/>
            <person name="Tomita M."/>
            <person name="Numata K."/>
            <person name="Arakawa K."/>
        </authorList>
    </citation>
    <scope>NUCLEOTIDE SEQUENCE</scope>
</reference>
<protein>
    <submittedName>
        <fullName evidence="3">Uncharacterized protein</fullName>
    </submittedName>
</protein>
<gene>
    <name evidence="3" type="ORF">TNCV_258141</name>
</gene>
<name>A0A8X6RT31_TRICX</name>
<keyword evidence="4" id="KW-1185">Reference proteome</keyword>
<dbReference type="Proteomes" id="UP000887159">
    <property type="component" value="Unassembled WGS sequence"/>
</dbReference>
<keyword evidence="2" id="KW-0472">Membrane</keyword>
<keyword evidence="2" id="KW-0812">Transmembrane</keyword>
<organism evidence="3 4">
    <name type="scientific">Trichonephila clavipes</name>
    <name type="common">Golden silk orbweaver</name>
    <name type="synonym">Nephila clavipes</name>
    <dbReference type="NCBI Taxonomy" id="2585209"/>
    <lineage>
        <taxon>Eukaryota</taxon>
        <taxon>Metazoa</taxon>
        <taxon>Ecdysozoa</taxon>
        <taxon>Arthropoda</taxon>
        <taxon>Chelicerata</taxon>
        <taxon>Arachnida</taxon>
        <taxon>Araneae</taxon>
        <taxon>Araneomorphae</taxon>
        <taxon>Entelegynae</taxon>
        <taxon>Araneoidea</taxon>
        <taxon>Nephilidae</taxon>
        <taxon>Trichonephila</taxon>
    </lineage>
</organism>
<dbReference type="AlphaFoldDB" id="A0A8X6RT31"/>
<feature type="transmembrane region" description="Helical" evidence="2">
    <location>
        <begin position="39"/>
        <end position="58"/>
    </location>
</feature>
<feature type="region of interest" description="Disordered" evidence="1">
    <location>
        <begin position="1"/>
        <end position="24"/>
    </location>
</feature>
<keyword evidence="2" id="KW-1133">Transmembrane helix</keyword>
<evidence type="ECO:0000256" key="2">
    <source>
        <dbReference type="SAM" id="Phobius"/>
    </source>
</evidence>
<comment type="caution">
    <text evidence="3">The sequence shown here is derived from an EMBL/GenBank/DDBJ whole genome shotgun (WGS) entry which is preliminary data.</text>
</comment>